<gene>
    <name evidence="1" type="ORF">IPN75_19940</name>
</gene>
<dbReference type="EMBL" id="JADKBR010000028">
    <property type="protein sequence ID" value="MBK8892462.1"/>
    <property type="molecule type" value="Genomic_DNA"/>
</dbReference>
<dbReference type="Proteomes" id="UP000808146">
    <property type="component" value="Unassembled WGS sequence"/>
</dbReference>
<evidence type="ECO:0000313" key="1">
    <source>
        <dbReference type="EMBL" id="MBK8892462.1"/>
    </source>
</evidence>
<organism evidence="1 2">
    <name type="scientific">Candidatus Dechloromonas phosphorivorans</name>
    <dbReference type="NCBI Taxonomy" id="2899244"/>
    <lineage>
        <taxon>Bacteria</taxon>
        <taxon>Pseudomonadati</taxon>
        <taxon>Pseudomonadota</taxon>
        <taxon>Betaproteobacteria</taxon>
        <taxon>Rhodocyclales</taxon>
        <taxon>Azonexaceae</taxon>
        <taxon>Dechloromonas</taxon>
    </lineage>
</organism>
<reference evidence="2" key="1">
    <citation type="journal article" date="2021" name="Nat. Commun.">
        <title>Connecting structure to function with the recovery of over 1000 high-quality metagenome-assembled genomes from activated sludge using long-read sequencing.</title>
        <authorList>
            <person name="Singleton C.M."/>
            <person name="Petriglieri F."/>
            <person name="Kristensen J.M."/>
            <person name="Kirkegaard R.H."/>
            <person name="Michaelsen T.Y."/>
            <person name="Andersen M.H."/>
            <person name="Kondrotaite Z."/>
            <person name="Karst S.M."/>
            <person name="Dueholm M.S."/>
            <person name="Nielsen P.H."/>
            <person name="Albertsen M."/>
        </authorList>
    </citation>
    <scope>NUCLEOTIDE SEQUENCE [LARGE SCALE GENOMIC DNA]</scope>
</reference>
<dbReference type="AlphaFoldDB" id="A0A9D7LR54"/>
<proteinExistence type="predicted"/>
<name>A0A9D7LR54_9RHOO</name>
<protein>
    <submittedName>
        <fullName evidence="1">Uncharacterized protein</fullName>
    </submittedName>
</protein>
<accession>A0A9D7LR54</accession>
<evidence type="ECO:0000313" key="2">
    <source>
        <dbReference type="Proteomes" id="UP000808146"/>
    </source>
</evidence>
<sequence>MTTLARHTLDDDAPANGVATLTVELATIVRIACRSSLASGSTPTFDILGRPNATQQQAIELLRQIKV</sequence>
<comment type="caution">
    <text evidence="1">The sequence shown here is derived from an EMBL/GenBank/DDBJ whole genome shotgun (WGS) entry which is preliminary data.</text>
</comment>